<gene>
    <name evidence="3" type="ORF">H072_4366</name>
</gene>
<dbReference type="HOGENOM" id="CLU_263421_0_0_1"/>
<feature type="compositionally biased region" description="Acidic residues" evidence="1">
    <location>
        <begin position="1194"/>
        <end position="1214"/>
    </location>
</feature>
<feature type="compositionally biased region" description="Low complexity" evidence="1">
    <location>
        <begin position="482"/>
        <end position="492"/>
    </location>
</feature>
<reference evidence="3 4" key="1">
    <citation type="journal article" date="2013" name="PLoS Genet.">
        <title>Genomic mechanisms accounting for the adaptation to parasitism in nematode-trapping fungi.</title>
        <authorList>
            <person name="Meerupati T."/>
            <person name="Andersson K.M."/>
            <person name="Friman E."/>
            <person name="Kumar D."/>
            <person name="Tunlid A."/>
            <person name="Ahren D."/>
        </authorList>
    </citation>
    <scope>NUCLEOTIDE SEQUENCE [LARGE SCALE GENOMIC DNA]</scope>
    <source>
        <strain evidence="3 4">CBS 200.50</strain>
    </source>
</reference>
<feature type="region of interest" description="Disordered" evidence="1">
    <location>
        <begin position="1162"/>
        <end position="1232"/>
    </location>
</feature>
<feature type="compositionally biased region" description="Basic residues" evidence="1">
    <location>
        <begin position="734"/>
        <end position="743"/>
    </location>
</feature>
<feature type="region of interest" description="Disordered" evidence="1">
    <location>
        <begin position="193"/>
        <end position="213"/>
    </location>
</feature>
<dbReference type="Pfam" id="PF10407">
    <property type="entry name" value="Cytokin_check_N"/>
    <property type="match status" value="1"/>
</dbReference>
<feature type="region of interest" description="Disordered" evidence="1">
    <location>
        <begin position="321"/>
        <end position="601"/>
    </location>
</feature>
<feature type="domain" description="Nucleolar protein Dnt1-like N-terminal" evidence="2">
    <location>
        <begin position="28"/>
        <end position="87"/>
    </location>
</feature>
<accession>S8BQJ3</accession>
<feature type="compositionally biased region" description="Low complexity" evidence="1">
    <location>
        <begin position="530"/>
        <end position="542"/>
    </location>
</feature>
<name>S8BQJ3_DACHA</name>
<feature type="compositionally biased region" description="Acidic residues" evidence="1">
    <location>
        <begin position="891"/>
        <end position="905"/>
    </location>
</feature>
<dbReference type="OrthoDB" id="6365676at2759"/>
<feature type="compositionally biased region" description="Basic and acidic residues" evidence="1">
    <location>
        <begin position="432"/>
        <end position="444"/>
    </location>
</feature>
<comment type="caution">
    <text evidence="3">The sequence shown here is derived from an EMBL/GenBank/DDBJ whole genome shotgun (WGS) entry which is preliminary data.</text>
</comment>
<evidence type="ECO:0000256" key="1">
    <source>
        <dbReference type="SAM" id="MobiDB-lite"/>
    </source>
</evidence>
<feature type="compositionally biased region" description="Polar residues" evidence="1">
    <location>
        <begin position="194"/>
        <end position="211"/>
    </location>
</feature>
<organism evidence="3 4">
    <name type="scientific">Dactylellina haptotyla (strain CBS 200.50)</name>
    <name type="common">Nematode-trapping fungus</name>
    <name type="synonym">Monacrosporium haptotylum</name>
    <dbReference type="NCBI Taxonomy" id="1284197"/>
    <lineage>
        <taxon>Eukaryota</taxon>
        <taxon>Fungi</taxon>
        <taxon>Dikarya</taxon>
        <taxon>Ascomycota</taxon>
        <taxon>Pezizomycotina</taxon>
        <taxon>Orbiliomycetes</taxon>
        <taxon>Orbiliales</taxon>
        <taxon>Orbiliaceae</taxon>
        <taxon>Dactylellina</taxon>
    </lineage>
</organism>
<dbReference type="EMBL" id="AQGS01000222">
    <property type="protein sequence ID" value="EPS41723.1"/>
    <property type="molecule type" value="Genomic_DNA"/>
</dbReference>
<dbReference type="Proteomes" id="UP000015100">
    <property type="component" value="Unassembled WGS sequence"/>
</dbReference>
<dbReference type="AlphaFoldDB" id="S8BQJ3"/>
<feature type="compositionally biased region" description="Acidic residues" evidence="1">
    <location>
        <begin position="945"/>
        <end position="954"/>
    </location>
</feature>
<feature type="compositionally biased region" description="Low complexity" evidence="1">
    <location>
        <begin position="798"/>
        <end position="809"/>
    </location>
</feature>
<dbReference type="OMA" id="KCEKMYP"/>
<sequence length="1232" mass="130911">MRGLRLQVKVVSQASHNPKGRNNAPIAEFLHLATPNLTLEELTNLIGDKYAKLYPRNRPLNIQRLQDSEGNDLDLTYTVGDVFDDKSSNREGSIVKVIHKDVLRDESVPPESGLRPASSKKRPIQSLSTVTEQDDFNAEEEDDAEEEIGVPVNLHRSKRQRVRSSQSSHDESLDRHGGAITVEGDAIIEHVVPASSNAAEPSRSRQSTLSSDVYVAEPSVGRTDLRSPSLGAGPPSVVTNHRNLSSNNHLVVPGTQERGSSLIPETSQGLGELLSPKEESFSSPLLFATSHRTVSSNIQPVEISPEVDDLDVPVIAPQTLKGSAAEKTATPKSTAGSLKRPARAAKKPSPRGTRSVYDIVASEEESEDEMVPAPRKGRAPQPPKKLQGPTSKRTPARKAAATSATPVVEVPSSQSSTTAGRQASSDFVVEVPHIDEVVNSERRGSASSVQNVADLIGSKYKPDEDPVQAPTSQTKKGTKVSPPAKRQAPAAKRGSKQPETPAVKDTTTAISKQTPSASTKRTAIKTRSGAKATTPQAATTPEASDKNDGKGAASTILHSALRNPERRSVEAKKTVSFANEGSPTPVTKVHVLPAGTNAKNATAATTKASQELKKPRTTFKVPVPVIPVEQQGIGDRSTVEARKAFDAFVGKASSRSMSSTPPVGAAKDKPSTSINTVRERSGSAETGSIIKVAKAGAKIEPAPKSRAQKTAPSPVVESSEDEDMEDAPPLPTKPKPKTSKASKSKSPSTTPESSESESDKEEDSDEEEAEDEEEKAVTPQKKDTIIVNSKPMKRLAPESSESSSSSSSEAESDQEVADLKGAFALSDSDEDQNEEGMTREESPVKAPGKRQLRSASPEKKDHVRISYGDRKGRTIEPVPEALVGPDKPSSEGEEDYEMEEVDADDEASKAGTSNPTRKAVPKPTAAQEVEASESENEAKSSKDKEDEDEEETGGEELPTVAAPQSSISVVPESPRNNRKETPQPAGETDDEDANTTTTNTSTSKADSDSDEDSSDDSDQEKAPPTSAVKAMNALFRRGTPASPVPNKILPNGNTRNTPSRPSKTPEPSQPPSAKPVAASPSKLPPSRMNRRTLGYISPSPGPPSSMPARLPSMLPSKDTKKRHSLSTHYKGLSTLSQQDIPETRDAGKSYIGAGKPLAAAAVITSGGPKPKPRMSESMKSFQNMLSSQKGGKDSDEDDSDSDSDDSAGSEAEEVEKDKPKSGGGLKSLFGFL</sequence>
<feature type="compositionally biased region" description="Polar residues" evidence="1">
    <location>
        <begin position="505"/>
        <end position="521"/>
    </location>
</feature>
<feature type="region of interest" description="Disordered" evidence="1">
    <location>
        <begin position="649"/>
        <end position="1148"/>
    </location>
</feature>
<feature type="compositionally biased region" description="Acidic residues" evidence="1">
    <location>
        <begin position="132"/>
        <end position="148"/>
    </location>
</feature>
<feature type="compositionally biased region" description="Basic residues" evidence="1">
    <location>
        <begin position="340"/>
        <end position="349"/>
    </location>
</feature>
<keyword evidence="4" id="KW-1185">Reference proteome</keyword>
<feature type="compositionally biased region" description="Acidic residues" evidence="1">
    <location>
        <begin position="754"/>
        <end position="774"/>
    </location>
</feature>
<feature type="compositionally biased region" description="Low complexity" evidence="1">
    <location>
        <begin position="1074"/>
        <end position="1086"/>
    </location>
</feature>
<feature type="compositionally biased region" description="Polar residues" evidence="1">
    <location>
        <begin position="576"/>
        <end position="585"/>
    </location>
</feature>
<feature type="compositionally biased region" description="Acidic residues" evidence="1">
    <location>
        <begin position="1008"/>
        <end position="1018"/>
    </location>
</feature>
<dbReference type="InterPro" id="IPR018844">
    <property type="entry name" value="Dnt1-like_N"/>
</dbReference>
<feature type="compositionally biased region" description="Low complexity" evidence="1">
    <location>
        <begin position="994"/>
        <end position="1004"/>
    </location>
</feature>
<proteinExistence type="predicted"/>
<feature type="compositionally biased region" description="Basic and acidic residues" evidence="1">
    <location>
        <begin position="856"/>
        <end position="874"/>
    </location>
</feature>
<feature type="compositionally biased region" description="Low complexity" evidence="1">
    <location>
        <begin position="744"/>
        <end position="753"/>
    </location>
</feature>
<feature type="compositionally biased region" description="Acidic residues" evidence="1">
    <location>
        <begin position="361"/>
        <end position="370"/>
    </location>
</feature>
<feature type="compositionally biased region" description="Basic and acidic residues" evidence="1">
    <location>
        <begin position="168"/>
        <end position="177"/>
    </location>
</feature>
<reference evidence="4" key="2">
    <citation type="submission" date="2013-04" db="EMBL/GenBank/DDBJ databases">
        <title>Genomic mechanisms accounting for the adaptation to parasitism in nematode-trapping fungi.</title>
        <authorList>
            <person name="Ahren D.G."/>
        </authorList>
    </citation>
    <scope>NUCLEOTIDE SEQUENCE [LARGE SCALE GENOMIC DNA]</scope>
    <source>
        <strain evidence="4">CBS 200.50</strain>
    </source>
</reference>
<evidence type="ECO:0000259" key="2">
    <source>
        <dbReference type="Pfam" id="PF10407"/>
    </source>
</evidence>
<dbReference type="STRING" id="1284197.S8BQJ3"/>
<evidence type="ECO:0000313" key="3">
    <source>
        <dbReference type="EMBL" id="EPS41723.1"/>
    </source>
</evidence>
<feature type="compositionally biased region" description="Polar residues" evidence="1">
    <location>
        <begin position="1051"/>
        <end position="1066"/>
    </location>
</feature>
<evidence type="ECO:0000313" key="4">
    <source>
        <dbReference type="Proteomes" id="UP000015100"/>
    </source>
</evidence>
<feature type="compositionally biased region" description="Polar residues" evidence="1">
    <location>
        <begin position="411"/>
        <end position="425"/>
    </location>
</feature>
<dbReference type="eggNOG" id="ENOG502RU8R">
    <property type="taxonomic scope" value="Eukaryota"/>
</dbReference>
<protein>
    <recommendedName>
        <fullName evidence="2">Nucleolar protein Dnt1-like N-terminal domain-containing protein</fullName>
    </recommendedName>
</protein>
<feature type="region of interest" description="Disordered" evidence="1">
    <location>
        <begin position="106"/>
        <end position="177"/>
    </location>
</feature>
<feature type="compositionally biased region" description="Basic and acidic residues" evidence="1">
    <location>
        <begin position="563"/>
        <end position="573"/>
    </location>
</feature>